<evidence type="ECO:0000256" key="9">
    <source>
        <dbReference type="ARBA" id="ARBA00022833"/>
    </source>
</evidence>
<evidence type="ECO:0000256" key="3">
    <source>
        <dbReference type="ARBA" id="ARBA00022723"/>
    </source>
</evidence>
<keyword evidence="10" id="KW-0067">ATP-binding</keyword>
<dbReference type="GO" id="GO:0006281">
    <property type="term" value="P:DNA repair"/>
    <property type="evidence" value="ECO:0007669"/>
    <property type="project" value="UniProtKB-KW"/>
</dbReference>
<keyword evidence="6" id="KW-0227">DNA damage</keyword>
<dbReference type="PANTHER" id="PTHR43152:SF3">
    <property type="entry name" value="UVRABC SYSTEM PROTEIN A"/>
    <property type="match status" value="1"/>
</dbReference>
<evidence type="ECO:0000256" key="1">
    <source>
        <dbReference type="ARBA" id="ARBA00004496"/>
    </source>
</evidence>
<keyword evidence="3" id="KW-0479">Metal-binding</keyword>
<comment type="subcellular location">
    <subcellularLocation>
        <location evidence="1">Cytoplasm</location>
    </subcellularLocation>
</comment>
<evidence type="ECO:0000256" key="2">
    <source>
        <dbReference type="ARBA" id="ARBA00022490"/>
    </source>
</evidence>
<keyword evidence="5" id="KW-0547">Nucleotide-binding</keyword>
<keyword evidence="12" id="KW-0238">DNA-binding</keyword>
<dbReference type="GO" id="GO:0003677">
    <property type="term" value="F:DNA binding"/>
    <property type="evidence" value="ECO:0007669"/>
    <property type="project" value="UniProtKB-KW"/>
</dbReference>
<dbReference type="GO" id="GO:0005737">
    <property type="term" value="C:cytoplasm"/>
    <property type="evidence" value="ECO:0007669"/>
    <property type="project" value="UniProtKB-SubCell"/>
</dbReference>
<dbReference type="PANTHER" id="PTHR43152">
    <property type="entry name" value="UVRABC SYSTEM PROTEIN A"/>
    <property type="match status" value="1"/>
</dbReference>
<feature type="non-terminal residue" evidence="16">
    <location>
        <position position="132"/>
    </location>
</feature>
<keyword evidence="2" id="KW-0963">Cytoplasm</keyword>
<keyword evidence="7" id="KW-0228">DNA excision</keyword>
<name>A0AAJ2LS75_9HYPH</name>
<evidence type="ECO:0000313" key="17">
    <source>
        <dbReference type="Proteomes" id="UP001268610"/>
    </source>
</evidence>
<dbReference type="InterPro" id="IPR041552">
    <property type="entry name" value="UvrA_DNA-bd"/>
</dbReference>
<accession>A0AAJ2LS75</accession>
<evidence type="ECO:0000256" key="8">
    <source>
        <dbReference type="ARBA" id="ARBA00022771"/>
    </source>
</evidence>
<proteinExistence type="predicted"/>
<evidence type="ECO:0000256" key="5">
    <source>
        <dbReference type="ARBA" id="ARBA00022741"/>
    </source>
</evidence>
<keyword evidence="13" id="KW-0234">DNA repair</keyword>
<feature type="non-terminal residue" evidence="16">
    <location>
        <position position="1"/>
    </location>
</feature>
<gene>
    <name evidence="16" type="ORF">RJJ65_38820</name>
</gene>
<dbReference type="GO" id="GO:0004518">
    <property type="term" value="F:nuclease activity"/>
    <property type="evidence" value="ECO:0007669"/>
    <property type="project" value="UniProtKB-KW"/>
</dbReference>
<protein>
    <submittedName>
        <fullName evidence="16">Excinuclease ABC subunit UvrA</fullName>
    </submittedName>
</protein>
<keyword evidence="4" id="KW-0677">Repeat</keyword>
<dbReference type="GO" id="GO:0009432">
    <property type="term" value="P:SOS response"/>
    <property type="evidence" value="ECO:0007669"/>
    <property type="project" value="UniProtKB-KW"/>
</dbReference>
<evidence type="ECO:0000256" key="10">
    <source>
        <dbReference type="ARBA" id="ARBA00022840"/>
    </source>
</evidence>
<keyword evidence="9" id="KW-0862">Zinc</keyword>
<evidence type="ECO:0000256" key="14">
    <source>
        <dbReference type="ARBA" id="ARBA00023236"/>
    </source>
</evidence>
<dbReference type="GO" id="GO:0005524">
    <property type="term" value="F:ATP binding"/>
    <property type="evidence" value="ECO:0007669"/>
    <property type="project" value="UniProtKB-KW"/>
</dbReference>
<dbReference type="EMBL" id="JAVLSF010000882">
    <property type="protein sequence ID" value="MDR9778499.1"/>
    <property type="molecule type" value="Genomic_DNA"/>
</dbReference>
<evidence type="ECO:0000256" key="12">
    <source>
        <dbReference type="ARBA" id="ARBA00023125"/>
    </source>
</evidence>
<evidence type="ECO:0000256" key="6">
    <source>
        <dbReference type="ARBA" id="ARBA00022763"/>
    </source>
</evidence>
<comment type="caution">
    <text evidence="16">The sequence shown here is derived from an EMBL/GenBank/DDBJ whole genome shotgun (WGS) entry which is preliminary data.</text>
</comment>
<evidence type="ECO:0000256" key="13">
    <source>
        <dbReference type="ARBA" id="ARBA00023204"/>
    </source>
</evidence>
<sequence>LNQGAIRGWDRQRPYYFGFITKLAGHYDIDMDLPWNQLPSTQQALVLNGSGKEKIDFSYVDERGRKQNRIMVFEGVLPYLERRYRETESNLVRDDLSQYLSNSACDVCSGSRLNELSRNVKVASCTLPQVTQ</sequence>
<evidence type="ECO:0000256" key="7">
    <source>
        <dbReference type="ARBA" id="ARBA00022769"/>
    </source>
</evidence>
<organism evidence="16 17">
    <name type="scientific">Rhizobium hidalgonense</name>
    <dbReference type="NCBI Taxonomy" id="1538159"/>
    <lineage>
        <taxon>Bacteria</taxon>
        <taxon>Pseudomonadati</taxon>
        <taxon>Pseudomonadota</taxon>
        <taxon>Alphaproteobacteria</taxon>
        <taxon>Hyphomicrobiales</taxon>
        <taxon>Rhizobiaceae</taxon>
        <taxon>Rhizobium/Agrobacterium group</taxon>
        <taxon>Rhizobium</taxon>
    </lineage>
</organism>
<evidence type="ECO:0000256" key="11">
    <source>
        <dbReference type="ARBA" id="ARBA00022881"/>
    </source>
</evidence>
<dbReference type="Gene3D" id="1.10.8.280">
    <property type="entry name" value="ABC transporter ATPase domain-like"/>
    <property type="match status" value="1"/>
</dbReference>
<keyword evidence="11" id="KW-0267">Excision nuclease</keyword>
<evidence type="ECO:0000259" key="15">
    <source>
        <dbReference type="Pfam" id="PF17755"/>
    </source>
</evidence>
<dbReference type="AlphaFoldDB" id="A0AAJ2LS75"/>
<dbReference type="Pfam" id="PF17755">
    <property type="entry name" value="UvrA_DNA-bind"/>
    <property type="match status" value="1"/>
</dbReference>
<evidence type="ECO:0000256" key="4">
    <source>
        <dbReference type="ARBA" id="ARBA00022737"/>
    </source>
</evidence>
<keyword evidence="14" id="KW-0742">SOS response</keyword>
<reference evidence="16" key="1">
    <citation type="submission" date="2023-04" db="EMBL/GenBank/DDBJ databases">
        <title>Genomic characterization of faba bean (Vicia faba) microsymbionts in Mexican soils.</title>
        <authorList>
            <person name="Rivera Orduna F.N."/>
            <person name="Guevara-Luna J."/>
            <person name="Yan J."/>
            <person name="Arroyo-Herrera I."/>
            <person name="Li Y."/>
            <person name="Vasquez-Murrieta M.S."/>
            <person name="Wang E.T."/>
        </authorList>
    </citation>
    <scope>NUCLEOTIDE SEQUENCE</scope>
    <source>
        <strain evidence="16">CH26</strain>
    </source>
</reference>
<keyword evidence="8" id="KW-0863">Zinc-finger</keyword>
<dbReference type="Proteomes" id="UP001268610">
    <property type="component" value="Unassembled WGS sequence"/>
</dbReference>
<evidence type="ECO:0000313" key="16">
    <source>
        <dbReference type="EMBL" id="MDR9778499.1"/>
    </source>
</evidence>
<dbReference type="GO" id="GO:0008270">
    <property type="term" value="F:zinc ion binding"/>
    <property type="evidence" value="ECO:0007669"/>
    <property type="project" value="UniProtKB-KW"/>
</dbReference>
<feature type="domain" description="UvrA DNA-binding" evidence="15">
    <location>
        <begin position="1"/>
        <end position="98"/>
    </location>
</feature>